<dbReference type="Pfam" id="PF02146">
    <property type="entry name" value="SIR2"/>
    <property type="match status" value="1"/>
</dbReference>
<accession>A0A5C8PLC4</accession>
<feature type="domain" description="Deacetylase sirtuin-type" evidence="5">
    <location>
        <begin position="1"/>
        <end position="241"/>
    </location>
</feature>
<gene>
    <name evidence="3" type="primary">cobB</name>
    <name evidence="6" type="ORF">FHP25_15505</name>
</gene>
<comment type="caution">
    <text evidence="3">Lacks conserved residue(s) required for the propagation of feature annotation.</text>
</comment>
<evidence type="ECO:0000256" key="3">
    <source>
        <dbReference type="HAMAP-Rule" id="MF_01121"/>
    </source>
</evidence>
<dbReference type="Gene3D" id="3.40.50.1220">
    <property type="entry name" value="TPP-binding domain"/>
    <property type="match status" value="1"/>
</dbReference>
<comment type="function">
    <text evidence="3">NAD-dependent protein deacetylase which modulates the activities of several proteins which are inactive in their acetylated form.</text>
</comment>
<dbReference type="InterPro" id="IPR026591">
    <property type="entry name" value="Sirtuin_cat_small_dom_sf"/>
</dbReference>
<dbReference type="RefSeq" id="WP_147847861.1">
    <property type="nucleotide sequence ID" value="NZ_VDUZ01000016.1"/>
</dbReference>
<dbReference type="GO" id="GO:0005737">
    <property type="term" value="C:cytoplasm"/>
    <property type="evidence" value="ECO:0007669"/>
    <property type="project" value="UniProtKB-SubCell"/>
</dbReference>
<dbReference type="GO" id="GO:0017136">
    <property type="term" value="F:histone deacetylase activity, NAD-dependent"/>
    <property type="evidence" value="ECO:0007669"/>
    <property type="project" value="TreeGrafter"/>
</dbReference>
<dbReference type="GO" id="GO:0036055">
    <property type="term" value="F:protein-succinyllysine desuccinylase activity"/>
    <property type="evidence" value="ECO:0007669"/>
    <property type="project" value="InterPro"/>
</dbReference>
<dbReference type="AlphaFoldDB" id="A0A5C8PLC4"/>
<keyword evidence="1" id="KW-0808">Transferase</keyword>
<feature type="binding site" evidence="3">
    <location>
        <begin position="181"/>
        <end position="183"/>
    </location>
    <ligand>
        <name>NAD(+)</name>
        <dbReference type="ChEBI" id="CHEBI:57540"/>
    </ligand>
</feature>
<comment type="caution">
    <text evidence="6">The sequence shown here is derived from an EMBL/GenBank/DDBJ whole genome shotgun (WGS) entry which is preliminary data.</text>
</comment>
<comment type="cofactor">
    <cofactor evidence="3">
        <name>Zn(2+)</name>
        <dbReference type="ChEBI" id="CHEBI:29105"/>
    </cofactor>
    <text evidence="3">Binds 1 zinc ion per subunit.</text>
</comment>
<dbReference type="HAMAP" id="MF_01121">
    <property type="entry name" value="Sirtuin_ClassIII"/>
    <property type="match status" value="1"/>
</dbReference>
<evidence type="ECO:0000256" key="1">
    <source>
        <dbReference type="ARBA" id="ARBA00022679"/>
    </source>
</evidence>
<keyword evidence="3" id="KW-0963">Cytoplasm</keyword>
<evidence type="ECO:0000259" key="5">
    <source>
        <dbReference type="PROSITE" id="PS50305"/>
    </source>
</evidence>
<keyword evidence="3 4" id="KW-0862">Zinc</keyword>
<dbReference type="Gene3D" id="3.30.1600.10">
    <property type="entry name" value="SIR2/SIRT2 'Small Domain"/>
    <property type="match status" value="1"/>
</dbReference>
<feature type="binding site" evidence="3 4">
    <location>
        <position position="125"/>
    </location>
    <ligand>
        <name>Zn(2+)</name>
        <dbReference type="ChEBI" id="CHEBI:29105"/>
    </ligand>
</feature>
<keyword evidence="7" id="KW-1185">Reference proteome</keyword>
<sequence length="244" mass="27333">MHQDVGQACIVVLTGAGISKESGIDTFRDEDGLWTRYDLEEVATIEAWHRNKQKVLDFYNEGLTWFSGANIRPNAAHAALARLEREWPGEVLIVTQNIDLLHEGAGSRNVLHMHGQSGKIRCMACDTVIDSDMRLDTQTLCAHCGARGQLRPHVVWFGEMPLRMDEIYAALDRCTLFLSVGTSGMVYPAAGFVQHVRRHVPRAHTAELNLEPSDGHSLFRERIYGPATEVVPAYVEKVLKTGWR</sequence>
<dbReference type="GO" id="GO:0070403">
    <property type="term" value="F:NAD+ binding"/>
    <property type="evidence" value="ECO:0007669"/>
    <property type="project" value="UniProtKB-UniRule"/>
</dbReference>
<feature type="binding site" evidence="3">
    <location>
        <begin position="96"/>
        <end position="99"/>
    </location>
    <ligand>
        <name>NAD(+)</name>
        <dbReference type="ChEBI" id="CHEBI:57540"/>
    </ligand>
</feature>
<comment type="catalytic activity">
    <reaction evidence="3">
        <text>N(6)-acetyl-L-lysyl-[protein] + NAD(+) + H2O = 2''-O-acetyl-ADP-D-ribose + nicotinamide + L-lysyl-[protein]</text>
        <dbReference type="Rhea" id="RHEA:43636"/>
        <dbReference type="Rhea" id="RHEA-COMP:9752"/>
        <dbReference type="Rhea" id="RHEA-COMP:10731"/>
        <dbReference type="ChEBI" id="CHEBI:15377"/>
        <dbReference type="ChEBI" id="CHEBI:17154"/>
        <dbReference type="ChEBI" id="CHEBI:29969"/>
        <dbReference type="ChEBI" id="CHEBI:57540"/>
        <dbReference type="ChEBI" id="CHEBI:61930"/>
        <dbReference type="ChEBI" id="CHEBI:83767"/>
        <dbReference type="EC" id="2.3.1.286"/>
    </reaction>
</comment>
<protein>
    <recommendedName>
        <fullName evidence="3">NAD-dependent protein deacylase</fullName>
        <ecNumber evidence="3">2.3.1.286</ecNumber>
    </recommendedName>
    <alternativeName>
        <fullName evidence="3">Regulatory protein SIR2 homolog</fullName>
    </alternativeName>
</protein>
<name>A0A5C8PLC4_9HYPH</name>
<feature type="binding site" evidence="3">
    <location>
        <position position="227"/>
    </location>
    <ligand>
        <name>NAD(+)</name>
        <dbReference type="ChEBI" id="CHEBI:57540"/>
    </ligand>
</feature>
<dbReference type="SUPFAM" id="SSF52467">
    <property type="entry name" value="DHS-like NAD/FAD-binding domain"/>
    <property type="match status" value="1"/>
</dbReference>
<dbReference type="PANTHER" id="PTHR11085:SF4">
    <property type="entry name" value="NAD-DEPENDENT PROTEIN DEACYLASE"/>
    <property type="match status" value="1"/>
</dbReference>
<proteinExistence type="inferred from homology"/>
<dbReference type="OrthoDB" id="9800582at2"/>
<evidence type="ECO:0000256" key="2">
    <source>
        <dbReference type="ARBA" id="ARBA00023027"/>
    </source>
</evidence>
<feature type="binding site" evidence="3">
    <location>
        <begin position="209"/>
        <end position="211"/>
    </location>
    <ligand>
        <name>NAD(+)</name>
        <dbReference type="ChEBI" id="CHEBI:57540"/>
    </ligand>
</feature>
<feature type="binding site" evidence="3">
    <location>
        <begin position="15"/>
        <end position="34"/>
    </location>
    <ligand>
        <name>NAD(+)</name>
        <dbReference type="ChEBI" id="CHEBI:57540"/>
    </ligand>
</feature>
<dbReference type="InterPro" id="IPR050134">
    <property type="entry name" value="NAD-dep_sirtuin_deacylases"/>
</dbReference>
<dbReference type="PANTHER" id="PTHR11085">
    <property type="entry name" value="NAD-DEPENDENT PROTEIN DEACYLASE SIRTUIN-5, MITOCHONDRIAL-RELATED"/>
    <property type="match status" value="1"/>
</dbReference>
<dbReference type="GO" id="GO:0008270">
    <property type="term" value="F:zinc ion binding"/>
    <property type="evidence" value="ECO:0007669"/>
    <property type="project" value="UniProtKB-UniRule"/>
</dbReference>
<dbReference type="InterPro" id="IPR029035">
    <property type="entry name" value="DHS-like_NAD/FAD-binding_dom"/>
</dbReference>
<feature type="binding site" evidence="3 4">
    <location>
        <position position="144"/>
    </location>
    <ligand>
        <name>Zn(2+)</name>
        <dbReference type="ChEBI" id="CHEBI:29105"/>
    </ligand>
</feature>
<dbReference type="GO" id="GO:0036054">
    <property type="term" value="F:protein-malonyllysine demalonylase activity"/>
    <property type="evidence" value="ECO:0007669"/>
    <property type="project" value="InterPro"/>
</dbReference>
<dbReference type="Proteomes" id="UP000321638">
    <property type="component" value="Unassembled WGS sequence"/>
</dbReference>
<dbReference type="InterPro" id="IPR003000">
    <property type="entry name" value="Sirtuin"/>
</dbReference>
<feature type="binding site" evidence="3 4">
    <location>
        <position position="122"/>
    </location>
    <ligand>
        <name>Zn(2+)</name>
        <dbReference type="ChEBI" id="CHEBI:29105"/>
    </ligand>
</feature>
<comment type="subcellular location">
    <subcellularLocation>
        <location evidence="3">Cytoplasm</location>
    </subcellularLocation>
</comment>
<dbReference type="InterPro" id="IPR027546">
    <property type="entry name" value="Sirtuin_class_III"/>
</dbReference>
<evidence type="ECO:0000313" key="7">
    <source>
        <dbReference type="Proteomes" id="UP000321638"/>
    </source>
</evidence>
<feature type="active site" description="Proton acceptor" evidence="3 4">
    <location>
        <position position="114"/>
    </location>
</feature>
<dbReference type="EC" id="2.3.1.286" evidence="3"/>
<dbReference type="PROSITE" id="PS50305">
    <property type="entry name" value="SIRTUIN"/>
    <property type="match status" value="1"/>
</dbReference>
<organism evidence="6 7">
    <name type="scientific">Vineibacter terrae</name>
    <dbReference type="NCBI Taxonomy" id="2586908"/>
    <lineage>
        <taxon>Bacteria</taxon>
        <taxon>Pseudomonadati</taxon>
        <taxon>Pseudomonadota</taxon>
        <taxon>Alphaproteobacteria</taxon>
        <taxon>Hyphomicrobiales</taxon>
        <taxon>Vineibacter</taxon>
    </lineage>
</organism>
<dbReference type="EMBL" id="VDUZ01000016">
    <property type="protein sequence ID" value="TXL74819.1"/>
    <property type="molecule type" value="Genomic_DNA"/>
</dbReference>
<keyword evidence="2 3" id="KW-0520">NAD</keyword>
<reference evidence="6 7" key="1">
    <citation type="submission" date="2019-06" db="EMBL/GenBank/DDBJ databases">
        <title>New taxonomy in bacterial strain CC-CFT640, isolated from vineyard.</title>
        <authorList>
            <person name="Lin S.-Y."/>
            <person name="Tsai C.-F."/>
            <person name="Young C.-C."/>
        </authorList>
    </citation>
    <scope>NUCLEOTIDE SEQUENCE [LARGE SCALE GENOMIC DNA]</scope>
    <source>
        <strain evidence="6 7">CC-CFT640</strain>
    </source>
</reference>
<comment type="similarity">
    <text evidence="3">Belongs to the sirtuin family. Class III subfamily.</text>
</comment>
<feature type="binding site" evidence="3 4">
    <location>
        <position position="141"/>
    </location>
    <ligand>
        <name>Zn(2+)</name>
        <dbReference type="ChEBI" id="CHEBI:29105"/>
    </ligand>
</feature>
<evidence type="ECO:0000256" key="4">
    <source>
        <dbReference type="PROSITE-ProRule" id="PRU00236"/>
    </source>
</evidence>
<dbReference type="InterPro" id="IPR026590">
    <property type="entry name" value="Ssirtuin_cat_dom"/>
</dbReference>
<keyword evidence="3 4" id="KW-0479">Metal-binding</keyword>
<evidence type="ECO:0000313" key="6">
    <source>
        <dbReference type="EMBL" id="TXL74819.1"/>
    </source>
</evidence>